<accession>A0A147BI59</accession>
<dbReference type="InterPro" id="IPR036259">
    <property type="entry name" value="MFS_trans_sf"/>
</dbReference>
<feature type="transmembrane region" description="Helical" evidence="7">
    <location>
        <begin position="255"/>
        <end position="277"/>
    </location>
</feature>
<dbReference type="SUPFAM" id="SSF103473">
    <property type="entry name" value="MFS general substrate transporter"/>
    <property type="match status" value="1"/>
</dbReference>
<sequence>VMVCYFAPDLAFISFFFGIVNGTCIAGIYVVVSALCCQHFERWTATASSIVWASQSLNVFFGPAAANYFFAEFGTPEMFLLFGALTLHGLPAALVAKSPPWQTRKRVIEPTLLKAILAKQMRDVGTAEATRRALPVVQEDRGPPDTAVPQGSLSHNQQITLASQSQQQGYKIPTFQDATSRSELPVPHGKDAAPKSSSIRSYRIPTKLRSTLGVFLSPMFYLDSLSLGVQVYAMTTFFQVYVDLAQDKGIEASQAIFLMHVYCISDFVVRVIGGVIVDRGYVELETVIMLSFLGCVLACEAVAWSTSLAHLLLSSFVYGASAAIVLSLAPSLIICDFGGQPVPVVLGGMMFFSGLLLLTRPVLVGKFASPPARKRLKALLYWIMADKPFYSVSS</sequence>
<evidence type="ECO:0000256" key="1">
    <source>
        <dbReference type="ARBA" id="ARBA00004141"/>
    </source>
</evidence>
<dbReference type="AlphaFoldDB" id="A0A147BI59"/>
<feature type="transmembrane region" description="Helical" evidence="7">
    <location>
        <begin position="12"/>
        <end position="37"/>
    </location>
</feature>
<dbReference type="InterPro" id="IPR052983">
    <property type="entry name" value="MFS_Riboflavin_Transporter"/>
</dbReference>
<dbReference type="PANTHER" id="PTHR43385:SF1">
    <property type="entry name" value="RIBOFLAVIN TRANSPORTER RIBJ"/>
    <property type="match status" value="1"/>
</dbReference>
<protein>
    <submittedName>
        <fullName evidence="8">Putative monocarboxylate transporter</fullName>
    </submittedName>
</protein>
<feature type="non-terminal residue" evidence="8">
    <location>
        <position position="1"/>
    </location>
</feature>
<keyword evidence="3 7" id="KW-0812">Transmembrane</keyword>
<dbReference type="Gene3D" id="1.20.1250.20">
    <property type="entry name" value="MFS general substrate transporter like domains"/>
    <property type="match status" value="2"/>
</dbReference>
<dbReference type="GO" id="GO:0022857">
    <property type="term" value="F:transmembrane transporter activity"/>
    <property type="evidence" value="ECO:0007669"/>
    <property type="project" value="InterPro"/>
</dbReference>
<evidence type="ECO:0000313" key="8">
    <source>
        <dbReference type="EMBL" id="JAR89985.1"/>
    </source>
</evidence>
<name>A0A147BI59_IXORI</name>
<evidence type="ECO:0000256" key="7">
    <source>
        <dbReference type="SAM" id="Phobius"/>
    </source>
</evidence>
<feature type="transmembrane region" description="Helical" evidence="7">
    <location>
        <begin position="342"/>
        <end position="363"/>
    </location>
</feature>
<proteinExistence type="predicted"/>
<dbReference type="GO" id="GO:0016020">
    <property type="term" value="C:membrane"/>
    <property type="evidence" value="ECO:0007669"/>
    <property type="project" value="UniProtKB-SubCell"/>
</dbReference>
<organism evidence="8">
    <name type="scientific">Ixodes ricinus</name>
    <name type="common">Common tick</name>
    <name type="synonym">Acarus ricinus</name>
    <dbReference type="NCBI Taxonomy" id="34613"/>
    <lineage>
        <taxon>Eukaryota</taxon>
        <taxon>Metazoa</taxon>
        <taxon>Ecdysozoa</taxon>
        <taxon>Arthropoda</taxon>
        <taxon>Chelicerata</taxon>
        <taxon>Arachnida</taxon>
        <taxon>Acari</taxon>
        <taxon>Parasitiformes</taxon>
        <taxon>Ixodida</taxon>
        <taxon>Ixodoidea</taxon>
        <taxon>Ixodidae</taxon>
        <taxon>Ixodinae</taxon>
        <taxon>Ixodes</taxon>
    </lineage>
</organism>
<comment type="subcellular location">
    <subcellularLocation>
        <location evidence="1">Membrane</location>
        <topology evidence="1">Multi-pass membrane protein</topology>
    </subcellularLocation>
</comment>
<evidence type="ECO:0000256" key="2">
    <source>
        <dbReference type="ARBA" id="ARBA00022448"/>
    </source>
</evidence>
<evidence type="ECO:0000256" key="6">
    <source>
        <dbReference type="SAM" id="MobiDB-lite"/>
    </source>
</evidence>
<evidence type="ECO:0000256" key="5">
    <source>
        <dbReference type="ARBA" id="ARBA00023136"/>
    </source>
</evidence>
<feature type="transmembrane region" description="Helical" evidence="7">
    <location>
        <begin position="212"/>
        <end position="235"/>
    </location>
</feature>
<feature type="transmembrane region" description="Helical" evidence="7">
    <location>
        <begin position="316"/>
        <end position="335"/>
    </location>
</feature>
<keyword evidence="4 7" id="KW-1133">Transmembrane helix</keyword>
<feature type="transmembrane region" description="Helical" evidence="7">
    <location>
        <begin position="284"/>
        <end position="304"/>
    </location>
</feature>
<dbReference type="Pfam" id="PF07690">
    <property type="entry name" value="MFS_1"/>
    <property type="match status" value="1"/>
</dbReference>
<dbReference type="InterPro" id="IPR011701">
    <property type="entry name" value="MFS"/>
</dbReference>
<reference evidence="8" key="1">
    <citation type="journal article" date="2018" name="PLoS Negl. Trop. Dis.">
        <title>Sialome diversity of ticks revealed by RNAseq of single tick salivary glands.</title>
        <authorList>
            <person name="Perner J."/>
            <person name="Kropackova S."/>
            <person name="Kopacek P."/>
            <person name="Ribeiro J.M."/>
        </authorList>
    </citation>
    <scope>NUCLEOTIDE SEQUENCE</scope>
    <source>
        <strain evidence="8">Siblings of single egg batch collected in Ceske Budejovice</strain>
        <tissue evidence="8">Salivary glands</tissue>
    </source>
</reference>
<keyword evidence="2" id="KW-0813">Transport</keyword>
<dbReference type="EMBL" id="GEGO01005419">
    <property type="protein sequence ID" value="JAR89985.1"/>
    <property type="molecule type" value="Transcribed_RNA"/>
</dbReference>
<evidence type="ECO:0000256" key="4">
    <source>
        <dbReference type="ARBA" id="ARBA00022989"/>
    </source>
</evidence>
<evidence type="ECO:0000256" key="3">
    <source>
        <dbReference type="ARBA" id="ARBA00022692"/>
    </source>
</evidence>
<feature type="region of interest" description="Disordered" evidence="6">
    <location>
        <begin position="132"/>
        <end position="153"/>
    </location>
</feature>
<keyword evidence="5 7" id="KW-0472">Membrane</keyword>
<dbReference type="PANTHER" id="PTHR43385">
    <property type="entry name" value="RIBOFLAVIN TRANSPORTER RIBJ"/>
    <property type="match status" value="1"/>
</dbReference>